<name>A0A8K0K4M4_LADFU</name>
<dbReference type="AlphaFoldDB" id="A0A8K0K4M4"/>
<keyword evidence="3" id="KW-1185">Reference proteome</keyword>
<dbReference type="EMBL" id="KZ308365">
    <property type="protein sequence ID" value="KAG8228265.1"/>
    <property type="molecule type" value="Genomic_DNA"/>
</dbReference>
<reference evidence="2" key="2">
    <citation type="submission" date="2017-10" db="EMBL/GenBank/DDBJ databases">
        <title>Ladona fulva Genome sequencing and assembly.</title>
        <authorList>
            <person name="Murali S."/>
            <person name="Richards S."/>
            <person name="Bandaranaike D."/>
            <person name="Bellair M."/>
            <person name="Blankenburg K."/>
            <person name="Chao H."/>
            <person name="Dinh H."/>
            <person name="Doddapaneni H."/>
            <person name="Dugan-Rocha S."/>
            <person name="Elkadiri S."/>
            <person name="Gnanaolivu R."/>
            <person name="Hernandez B."/>
            <person name="Skinner E."/>
            <person name="Javaid M."/>
            <person name="Lee S."/>
            <person name="Li M."/>
            <person name="Ming W."/>
            <person name="Munidasa M."/>
            <person name="Muniz J."/>
            <person name="Nguyen L."/>
            <person name="Hughes D."/>
            <person name="Osuji N."/>
            <person name="Pu L.-L."/>
            <person name="Puazo M."/>
            <person name="Qu C."/>
            <person name="Quiroz J."/>
            <person name="Raj R."/>
            <person name="Weissenberger G."/>
            <person name="Xin Y."/>
            <person name="Zou X."/>
            <person name="Han Y."/>
            <person name="Worley K."/>
            <person name="Muzny D."/>
            <person name="Gibbs R."/>
        </authorList>
    </citation>
    <scope>NUCLEOTIDE SEQUENCE</scope>
    <source>
        <strain evidence="2">Sampled in the wild</strain>
    </source>
</reference>
<proteinExistence type="predicted"/>
<accession>A0A8K0K4M4</accession>
<feature type="compositionally biased region" description="Low complexity" evidence="1">
    <location>
        <begin position="61"/>
        <end position="72"/>
    </location>
</feature>
<protein>
    <submittedName>
        <fullName evidence="2">Uncharacterized protein</fullName>
    </submittedName>
</protein>
<evidence type="ECO:0000313" key="2">
    <source>
        <dbReference type="EMBL" id="KAG8228265.1"/>
    </source>
</evidence>
<feature type="non-terminal residue" evidence="2">
    <location>
        <position position="78"/>
    </location>
</feature>
<reference evidence="2" key="1">
    <citation type="submission" date="2013-04" db="EMBL/GenBank/DDBJ databases">
        <authorList>
            <person name="Qu J."/>
            <person name="Murali S.C."/>
            <person name="Bandaranaike D."/>
            <person name="Bellair M."/>
            <person name="Blankenburg K."/>
            <person name="Chao H."/>
            <person name="Dinh H."/>
            <person name="Doddapaneni H."/>
            <person name="Downs B."/>
            <person name="Dugan-Rocha S."/>
            <person name="Elkadiri S."/>
            <person name="Gnanaolivu R.D."/>
            <person name="Hernandez B."/>
            <person name="Javaid M."/>
            <person name="Jayaseelan J.C."/>
            <person name="Lee S."/>
            <person name="Li M."/>
            <person name="Ming W."/>
            <person name="Munidasa M."/>
            <person name="Muniz J."/>
            <person name="Nguyen L."/>
            <person name="Ongeri F."/>
            <person name="Osuji N."/>
            <person name="Pu L.-L."/>
            <person name="Puazo M."/>
            <person name="Qu C."/>
            <person name="Quiroz J."/>
            <person name="Raj R."/>
            <person name="Weissenberger G."/>
            <person name="Xin Y."/>
            <person name="Zou X."/>
            <person name="Han Y."/>
            <person name="Richards S."/>
            <person name="Worley K."/>
            <person name="Muzny D."/>
            <person name="Gibbs R."/>
        </authorList>
    </citation>
    <scope>NUCLEOTIDE SEQUENCE</scope>
    <source>
        <strain evidence="2">Sampled in the wild</strain>
    </source>
</reference>
<evidence type="ECO:0000256" key="1">
    <source>
        <dbReference type="SAM" id="MobiDB-lite"/>
    </source>
</evidence>
<comment type="caution">
    <text evidence="2">The sequence shown here is derived from an EMBL/GenBank/DDBJ whole genome shotgun (WGS) entry which is preliminary data.</text>
</comment>
<dbReference type="Proteomes" id="UP000792457">
    <property type="component" value="Unassembled WGS sequence"/>
</dbReference>
<feature type="compositionally biased region" description="Basic and acidic residues" evidence="1">
    <location>
        <begin position="43"/>
        <end position="59"/>
    </location>
</feature>
<feature type="region of interest" description="Disordered" evidence="1">
    <location>
        <begin position="17"/>
        <end position="78"/>
    </location>
</feature>
<organism evidence="2 3">
    <name type="scientific">Ladona fulva</name>
    <name type="common">Scarce chaser dragonfly</name>
    <name type="synonym">Libellula fulva</name>
    <dbReference type="NCBI Taxonomy" id="123851"/>
    <lineage>
        <taxon>Eukaryota</taxon>
        <taxon>Metazoa</taxon>
        <taxon>Ecdysozoa</taxon>
        <taxon>Arthropoda</taxon>
        <taxon>Hexapoda</taxon>
        <taxon>Insecta</taxon>
        <taxon>Pterygota</taxon>
        <taxon>Palaeoptera</taxon>
        <taxon>Odonata</taxon>
        <taxon>Epiprocta</taxon>
        <taxon>Anisoptera</taxon>
        <taxon>Libelluloidea</taxon>
        <taxon>Libellulidae</taxon>
        <taxon>Ladona</taxon>
    </lineage>
</organism>
<gene>
    <name evidence="2" type="ORF">J437_LFUL006232</name>
</gene>
<evidence type="ECO:0000313" key="3">
    <source>
        <dbReference type="Proteomes" id="UP000792457"/>
    </source>
</evidence>
<sequence length="78" mass="8749">MSESECQLSYLVSRQKMDDSGDFSGATPSRFHKGSYSTLKRKRNEEDSFLERSKSHDVVDGGSSAEDSNSSDNEYEKT</sequence>